<keyword evidence="3 5" id="KW-1133">Transmembrane helix</keyword>
<sequence>MSARQDGFWRSFALPWRSVLFAVAAVAAAVLVLGASRVWIGPNTTHAGFLTMLLLLGIARVPSWSSRLIAAAWAFAVAMLGFFVGPLGLWATLAAVVAVSLVQGLLKLGEIAILTRSPVNLLAFAAVGEGGGELWQVLLGTVLGTGLVLAAAAFAPIKTREADHAASVRDRLDYGVATAVGAVLIVLFAEVTGFDYAGWMMLSFCVILAVSFDAQFARAADRVAGSLAGVAATVLFALLPAPIPVVVAVLCLVASVAYIQAGKYRQFVLFLTPGILLSTSSELPVWVLGIYRIEAVLVAAAFAVLCSLGLQLLQRRRLRAVGAAAPLTGQRGEVS</sequence>
<dbReference type="RefSeq" id="WP_141888851.1">
    <property type="nucleotide sequence ID" value="NZ_BAAAUY010000023.1"/>
</dbReference>
<evidence type="ECO:0000256" key="1">
    <source>
        <dbReference type="ARBA" id="ARBA00004141"/>
    </source>
</evidence>
<feature type="transmembrane region" description="Helical" evidence="5">
    <location>
        <begin position="20"/>
        <end position="40"/>
    </location>
</feature>
<gene>
    <name evidence="7" type="ORF">FB468_3274</name>
</gene>
<evidence type="ECO:0000313" key="7">
    <source>
        <dbReference type="EMBL" id="TQL40750.1"/>
    </source>
</evidence>
<feature type="transmembrane region" description="Helical" evidence="5">
    <location>
        <begin position="295"/>
        <end position="313"/>
    </location>
</feature>
<keyword evidence="4 5" id="KW-0472">Membrane</keyword>
<dbReference type="Proteomes" id="UP000319094">
    <property type="component" value="Unassembled WGS sequence"/>
</dbReference>
<feature type="transmembrane region" description="Helical" evidence="5">
    <location>
        <begin position="71"/>
        <end position="99"/>
    </location>
</feature>
<feature type="transmembrane region" description="Helical" evidence="5">
    <location>
        <begin position="174"/>
        <end position="191"/>
    </location>
</feature>
<organism evidence="7 8">
    <name type="scientific">Leucobacter komagatae</name>
    <dbReference type="NCBI Taxonomy" id="55969"/>
    <lineage>
        <taxon>Bacteria</taxon>
        <taxon>Bacillati</taxon>
        <taxon>Actinomycetota</taxon>
        <taxon>Actinomycetes</taxon>
        <taxon>Micrococcales</taxon>
        <taxon>Microbacteriaceae</taxon>
        <taxon>Leucobacter</taxon>
    </lineage>
</organism>
<feature type="transmembrane region" description="Helical" evidence="5">
    <location>
        <begin position="245"/>
        <end position="261"/>
    </location>
</feature>
<dbReference type="InterPro" id="IPR049453">
    <property type="entry name" value="Memb_transporter_dom"/>
</dbReference>
<keyword evidence="2 5" id="KW-0812">Transmembrane</keyword>
<name>A0A542XY38_9MICO</name>
<feature type="transmembrane region" description="Helical" evidence="5">
    <location>
        <begin position="268"/>
        <end position="289"/>
    </location>
</feature>
<proteinExistence type="predicted"/>
<dbReference type="Pfam" id="PF13515">
    <property type="entry name" value="FUSC_2"/>
    <property type="match status" value="1"/>
</dbReference>
<comment type="caution">
    <text evidence="7">The sequence shown here is derived from an EMBL/GenBank/DDBJ whole genome shotgun (WGS) entry which is preliminary data.</text>
</comment>
<dbReference type="OrthoDB" id="4775635at2"/>
<feature type="transmembrane region" description="Helical" evidence="5">
    <location>
        <begin position="134"/>
        <end position="154"/>
    </location>
</feature>
<dbReference type="GO" id="GO:0016020">
    <property type="term" value="C:membrane"/>
    <property type="evidence" value="ECO:0007669"/>
    <property type="project" value="UniProtKB-SubCell"/>
</dbReference>
<comment type="subcellular location">
    <subcellularLocation>
        <location evidence="1">Membrane</location>
        <topology evidence="1">Multi-pass membrane protein</topology>
    </subcellularLocation>
</comment>
<dbReference type="AlphaFoldDB" id="A0A542XY38"/>
<evidence type="ECO:0000256" key="5">
    <source>
        <dbReference type="SAM" id="Phobius"/>
    </source>
</evidence>
<reference evidence="7 8" key="1">
    <citation type="submission" date="2019-06" db="EMBL/GenBank/DDBJ databases">
        <title>Sequencing the genomes of 1000 actinobacteria strains.</title>
        <authorList>
            <person name="Klenk H.-P."/>
        </authorList>
    </citation>
    <scope>NUCLEOTIDE SEQUENCE [LARGE SCALE GENOMIC DNA]</scope>
    <source>
        <strain evidence="7 8">DSM 8803</strain>
    </source>
</reference>
<feature type="domain" description="Integral membrane bound transporter" evidence="6">
    <location>
        <begin position="185"/>
        <end position="306"/>
    </location>
</feature>
<feature type="transmembrane region" description="Helical" evidence="5">
    <location>
        <begin position="47"/>
        <end position="65"/>
    </location>
</feature>
<evidence type="ECO:0000256" key="3">
    <source>
        <dbReference type="ARBA" id="ARBA00022989"/>
    </source>
</evidence>
<evidence type="ECO:0000313" key="8">
    <source>
        <dbReference type="Proteomes" id="UP000319094"/>
    </source>
</evidence>
<accession>A0A542XY38</accession>
<evidence type="ECO:0000256" key="2">
    <source>
        <dbReference type="ARBA" id="ARBA00022692"/>
    </source>
</evidence>
<dbReference type="EMBL" id="VFON01000002">
    <property type="protein sequence ID" value="TQL40750.1"/>
    <property type="molecule type" value="Genomic_DNA"/>
</dbReference>
<keyword evidence="8" id="KW-1185">Reference proteome</keyword>
<protein>
    <submittedName>
        <fullName evidence="7">Fusaric acid resistance family protein</fullName>
    </submittedName>
</protein>
<evidence type="ECO:0000259" key="6">
    <source>
        <dbReference type="Pfam" id="PF13515"/>
    </source>
</evidence>
<evidence type="ECO:0000256" key="4">
    <source>
        <dbReference type="ARBA" id="ARBA00023136"/>
    </source>
</evidence>